<protein>
    <submittedName>
        <fullName evidence="4">Uncharacterized protein</fullName>
    </submittedName>
</protein>
<gene>
    <name evidence="4" type="ORF">X474_22960</name>
</gene>
<dbReference type="InterPro" id="IPR002510">
    <property type="entry name" value="Metalloprtase-TldD/E_N"/>
</dbReference>
<proteinExistence type="inferred from homology"/>
<comment type="caution">
    <text evidence="4">The sequence shown here is derived from an EMBL/GenBank/DDBJ whole genome shotgun (WGS) entry which is preliminary data.</text>
</comment>
<dbReference type="InterPro" id="IPR036059">
    <property type="entry name" value="TldD/PmbA_sf"/>
</dbReference>
<evidence type="ECO:0000256" key="1">
    <source>
        <dbReference type="ARBA" id="ARBA00005836"/>
    </source>
</evidence>
<dbReference type="InParanoid" id="A0A0D2GA71"/>
<dbReference type="Pfam" id="PF19289">
    <property type="entry name" value="PmbA_TldD_3rd"/>
    <property type="match status" value="1"/>
</dbReference>
<sequence>MTSSWDENMKKTAQKVLALAKKAGADQAAVRMKHSRFSEVGYRDGDMEKASSSTKQRLSLRIYVKNRFGAHFTSDLRPETLVGFVEKAVAMTRVLEEDPFRGLPDKSALAKGPAPDLGILDNQMENTPSDYWTGLARKMENLAREKALQEKADLVSSQGGVYGEISAMHLANSLGFAGSLRESGAFVSAGMVFMDPVEKKKRRSGGWWEGERHLADLVEPKRLENVALTACQRTMATMGAKPGATARMSVLVENIAAGRLMGQLLQCINGRSIYQKRSYLAERKGEKIAADILNMQDNPLLPGGFSSQWFDAEGMTAKPLGLIENGVLTNYLLDNYHSRALGMEPTTGETSNVLLEPSCDKGVGELSRGMEKGIVVTSFLGGNFNSTTGDFSYGVQGRYVESGKVVHAVDGMNIAGNANDLWLKLVAVGNDLYPYSAVRVPSLLFEDVQVSGS</sequence>
<dbReference type="SUPFAM" id="SSF111283">
    <property type="entry name" value="Putative modulator of DNA gyrase, PmbA/TldD"/>
    <property type="match status" value="1"/>
</dbReference>
<dbReference type="AlphaFoldDB" id="A0A0D2GA71"/>
<dbReference type="InterPro" id="IPR045569">
    <property type="entry name" value="Metalloprtase-TldD/E_C"/>
</dbReference>
<dbReference type="Gene3D" id="3.30.2290.10">
    <property type="entry name" value="PmbA/TldD superfamily"/>
    <property type="match status" value="1"/>
</dbReference>
<dbReference type="RefSeq" id="WP_044351670.1">
    <property type="nucleotide sequence ID" value="NZ_AZAC01000045.1"/>
</dbReference>
<dbReference type="EMBL" id="AZAC01000045">
    <property type="protein sequence ID" value="KIX11782.1"/>
    <property type="molecule type" value="Genomic_DNA"/>
</dbReference>
<dbReference type="Proteomes" id="UP000032233">
    <property type="component" value="Unassembled WGS sequence"/>
</dbReference>
<organism evidence="4 5">
    <name type="scientific">Dethiosulfatarculus sandiegensis</name>
    <dbReference type="NCBI Taxonomy" id="1429043"/>
    <lineage>
        <taxon>Bacteria</taxon>
        <taxon>Pseudomonadati</taxon>
        <taxon>Thermodesulfobacteriota</taxon>
        <taxon>Desulfarculia</taxon>
        <taxon>Desulfarculales</taxon>
        <taxon>Desulfarculaceae</taxon>
        <taxon>Dethiosulfatarculus</taxon>
    </lineage>
</organism>
<reference evidence="4 5" key="1">
    <citation type="submission" date="2013-11" db="EMBL/GenBank/DDBJ databases">
        <title>Metagenomic analysis of a methanogenic consortium involved in long chain n-alkane degradation.</title>
        <authorList>
            <person name="Davidova I.A."/>
            <person name="Callaghan A.V."/>
            <person name="Wawrik B."/>
            <person name="Pruitt S."/>
            <person name="Marks C."/>
            <person name="Duncan K.E."/>
            <person name="Suflita J.M."/>
        </authorList>
    </citation>
    <scope>NUCLEOTIDE SEQUENCE [LARGE SCALE GENOMIC DNA]</scope>
    <source>
        <strain evidence="4 5">SPR</strain>
    </source>
</reference>
<feature type="domain" description="Metalloprotease TldD/E C-terminal" evidence="3">
    <location>
        <begin position="246"/>
        <end position="452"/>
    </location>
</feature>
<keyword evidence="5" id="KW-1185">Reference proteome</keyword>
<dbReference type="GO" id="GO:0005829">
    <property type="term" value="C:cytosol"/>
    <property type="evidence" value="ECO:0007669"/>
    <property type="project" value="TreeGrafter"/>
</dbReference>
<dbReference type="InterPro" id="IPR035068">
    <property type="entry name" value="TldD/PmbA_N"/>
</dbReference>
<dbReference type="PANTHER" id="PTHR43421:SF1">
    <property type="entry name" value="METALLOPROTEASE PMBA"/>
    <property type="match status" value="1"/>
</dbReference>
<evidence type="ECO:0000313" key="5">
    <source>
        <dbReference type="Proteomes" id="UP000032233"/>
    </source>
</evidence>
<dbReference type="GO" id="GO:0006508">
    <property type="term" value="P:proteolysis"/>
    <property type="evidence" value="ECO:0007669"/>
    <property type="project" value="InterPro"/>
</dbReference>
<dbReference type="Pfam" id="PF01523">
    <property type="entry name" value="PmbA_TldD_1st"/>
    <property type="match status" value="1"/>
</dbReference>
<accession>A0A0D2GA71</accession>
<feature type="domain" description="Metalloprotease TldD/E N-terminal" evidence="2">
    <location>
        <begin position="28"/>
        <end position="91"/>
    </location>
</feature>
<dbReference type="STRING" id="1429043.X474_22960"/>
<name>A0A0D2GA71_9BACT</name>
<dbReference type="GO" id="GO:0008237">
    <property type="term" value="F:metallopeptidase activity"/>
    <property type="evidence" value="ECO:0007669"/>
    <property type="project" value="InterPro"/>
</dbReference>
<dbReference type="InterPro" id="IPR047657">
    <property type="entry name" value="PmbA"/>
</dbReference>
<evidence type="ECO:0000259" key="3">
    <source>
        <dbReference type="Pfam" id="PF19289"/>
    </source>
</evidence>
<evidence type="ECO:0000259" key="2">
    <source>
        <dbReference type="Pfam" id="PF01523"/>
    </source>
</evidence>
<dbReference type="FunCoup" id="A0A0D2GA71">
    <property type="interactions" value="166"/>
</dbReference>
<dbReference type="OrthoDB" id="9803618at2"/>
<dbReference type="PANTHER" id="PTHR43421">
    <property type="entry name" value="METALLOPROTEASE PMBA"/>
    <property type="match status" value="1"/>
</dbReference>
<comment type="similarity">
    <text evidence="1">Belongs to the peptidase U62 family.</text>
</comment>
<evidence type="ECO:0000313" key="4">
    <source>
        <dbReference type="EMBL" id="KIX11782.1"/>
    </source>
</evidence>